<dbReference type="Proteomes" id="UP000295497">
    <property type="component" value="Chromosome"/>
</dbReference>
<dbReference type="AlphaFoldDB" id="A0A4P2R3H3"/>
<accession>A0A4P2R3H3</accession>
<evidence type="ECO:0000313" key="2">
    <source>
        <dbReference type="Proteomes" id="UP000295497"/>
    </source>
</evidence>
<gene>
    <name evidence="1" type="ORF">SOCE836_095080</name>
</gene>
<dbReference type="EMBL" id="CP012672">
    <property type="protein sequence ID" value="AUX37286.1"/>
    <property type="molecule type" value="Genomic_DNA"/>
</dbReference>
<sequence>MKITRSELLDVVYRFYPRGVRCTERIYVPPNEPFYDDTEEHRRLVEAANRGGAEYPTWKAMIRRLGDRYSLQNESLSLLAGWADPAYSARIWLTDETALSFHVSLLGPYYGIHLPGIPEEESVAREIAREIEVAYPGHRPIPPELGNEVVPDVSMATVLMGEATIYVCLFSVVWTWVDP</sequence>
<proteinExistence type="predicted"/>
<protein>
    <submittedName>
        <fullName evidence="1">Uncharacterized protein</fullName>
    </submittedName>
</protein>
<organism evidence="1 2">
    <name type="scientific">Sorangium cellulosum</name>
    <name type="common">Polyangium cellulosum</name>
    <dbReference type="NCBI Taxonomy" id="56"/>
    <lineage>
        <taxon>Bacteria</taxon>
        <taxon>Pseudomonadati</taxon>
        <taxon>Myxococcota</taxon>
        <taxon>Polyangia</taxon>
        <taxon>Polyangiales</taxon>
        <taxon>Polyangiaceae</taxon>
        <taxon>Sorangium</taxon>
    </lineage>
</organism>
<evidence type="ECO:0000313" key="1">
    <source>
        <dbReference type="EMBL" id="AUX37286.1"/>
    </source>
</evidence>
<dbReference type="RefSeq" id="WP_129579940.1">
    <property type="nucleotide sequence ID" value="NZ_CP012672.1"/>
</dbReference>
<reference evidence="1 2" key="1">
    <citation type="submission" date="2015-09" db="EMBL/GenBank/DDBJ databases">
        <title>Sorangium comparison.</title>
        <authorList>
            <person name="Zaburannyi N."/>
            <person name="Bunk B."/>
            <person name="Overmann J."/>
            <person name="Mueller R."/>
        </authorList>
    </citation>
    <scope>NUCLEOTIDE SEQUENCE [LARGE SCALE GENOMIC DNA]</scope>
    <source>
        <strain evidence="1 2">So ce836</strain>
    </source>
</reference>
<name>A0A4P2R3H3_SORCE</name>